<keyword evidence="2" id="KW-1185">Reference proteome</keyword>
<evidence type="ECO:0000313" key="2">
    <source>
        <dbReference type="Proteomes" id="UP000000683"/>
    </source>
</evidence>
<proteinExistence type="predicted"/>
<protein>
    <submittedName>
        <fullName evidence="1">Uncharacterized protein</fullName>
    </submittedName>
</protein>
<dbReference type="EMBL" id="CP002339">
    <property type="protein sequence ID" value="AEF02490.1"/>
    <property type="molecule type" value="Genomic_DNA"/>
</dbReference>
<reference evidence="1 2" key="1">
    <citation type="journal article" date="2011" name="J. Bacteriol.">
        <title>Complete genome sequence of the polycyclic aromatic hydrocarbon-degrading bacterium Alteromonas sp. strain SN2.</title>
        <authorList>
            <person name="Jin H.M."/>
            <person name="Jeong H."/>
            <person name="Moon E.J."/>
            <person name="Math R.K."/>
            <person name="Lee K."/>
            <person name="Kim H.J."/>
            <person name="Jeon C.O."/>
            <person name="Oh T.K."/>
            <person name="Kim J.F."/>
        </authorList>
    </citation>
    <scope>NUCLEOTIDE SEQUENCE [LARGE SCALE GENOMIC DNA]</scope>
    <source>
        <strain evidence="2">JCM 17741 / KACC 18427 / KCTC 11700BP / SN2</strain>
    </source>
</reference>
<gene>
    <name evidence="1" type="ordered locus">ambt_04700</name>
</gene>
<organism evidence="1 2">
    <name type="scientific">Alteromonas naphthalenivorans</name>
    <dbReference type="NCBI Taxonomy" id="715451"/>
    <lineage>
        <taxon>Bacteria</taxon>
        <taxon>Pseudomonadati</taxon>
        <taxon>Pseudomonadota</taxon>
        <taxon>Gammaproteobacteria</taxon>
        <taxon>Alteromonadales</taxon>
        <taxon>Alteromonadaceae</taxon>
        <taxon>Alteromonas/Salinimonas group</taxon>
        <taxon>Alteromonas</taxon>
    </lineage>
</organism>
<dbReference type="HOGENOM" id="CLU_2857768_0_0_6"/>
<name>F5ZB55_ALTNA</name>
<dbReference type="Proteomes" id="UP000000683">
    <property type="component" value="Chromosome"/>
</dbReference>
<evidence type="ECO:0000313" key="1">
    <source>
        <dbReference type="EMBL" id="AEF02490.1"/>
    </source>
</evidence>
<sequence>MLSAVTAGKEVGEGARLREWNSLKLRLFTGVQVAFLKEKLALAFLIKIKKASARLLFLAKSSFY</sequence>
<accession>F5ZB55</accession>
<dbReference type="KEGG" id="alt:ambt_04700"/>
<dbReference type="AlphaFoldDB" id="F5ZB55"/>